<dbReference type="PANTHER" id="PTHR28018">
    <property type="entry name" value="RESPIRATORY SUPERCOMPLEX FACTOR 2, MITOCHONDRIAL"/>
    <property type="match status" value="1"/>
</dbReference>
<sequence>MNRAWPAYRRMPISLKVLGGVIIVAPLLAIQGERRGLEYDRSQWQGATVRLLDERQLKEEMAWQQMSTRDKIAEWADRHQYSIIIGGWATSLAVAGAIISRNRYQTTAQKVVQARMWAQGLTIGLLIAAGAMTQTKRLQQSKSSQADHSWIDVLHQHEKERLELMKMAAGEQPQTPSPSTQRNPLNA</sequence>
<feature type="transmembrane region" description="Helical" evidence="6">
    <location>
        <begin position="81"/>
        <end position="100"/>
    </location>
</feature>
<evidence type="ECO:0000256" key="1">
    <source>
        <dbReference type="ARBA" id="ARBA00004173"/>
    </source>
</evidence>
<comment type="subcellular location">
    <subcellularLocation>
        <location evidence="1">Mitochondrion</location>
    </subcellularLocation>
</comment>
<organism evidence="8 9">
    <name type="scientific">Amanita thiersii Skay4041</name>
    <dbReference type="NCBI Taxonomy" id="703135"/>
    <lineage>
        <taxon>Eukaryota</taxon>
        <taxon>Fungi</taxon>
        <taxon>Dikarya</taxon>
        <taxon>Basidiomycota</taxon>
        <taxon>Agaricomycotina</taxon>
        <taxon>Agaricomycetes</taxon>
        <taxon>Agaricomycetidae</taxon>
        <taxon>Agaricales</taxon>
        <taxon>Pluteineae</taxon>
        <taxon>Amanitaceae</taxon>
        <taxon>Amanita</taxon>
    </lineage>
</organism>
<dbReference type="EMBL" id="KZ302035">
    <property type="protein sequence ID" value="PFH49257.1"/>
    <property type="molecule type" value="Genomic_DNA"/>
</dbReference>
<dbReference type="GO" id="GO:0005739">
    <property type="term" value="C:mitochondrion"/>
    <property type="evidence" value="ECO:0007669"/>
    <property type="project" value="UniProtKB-SubCell"/>
</dbReference>
<dbReference type="Pfam" id="PF04588">
    <property type="entry name" value="HIG_1_N"/>
    <property type="match status" value="1"/>
</dbReference>
<dbReference type="Proteomes" id="UP000242287">
    <property type="component" value="Unassembled WGS sequence"/>
</dbReference>
<dbReference type="PROSITE" id="PS51503">
    <property type="entry name" value="HIG1"/>
    <property type="match status" value="1"/>
</dbReference>
<evidence type="ECO:0000256" key="6">
    <source>
        <dbReference type="SAM" id="Phobius"/>
    </source>
</evidence>
<keyword evidence="4 6" id="KW-0472">Membrane</keyword>
<feature type="compositionally biased region" description="Polar residues" evidence="5">
    <location>
        <begin position="172"/>
        <end position="187"/>
    </location>
</feature>
<evidence type="ECO:0000313" key="8">
    <source>
        <dbReference type="EMBL" id="PFH49257.1"/>
    </source>
</evidence>
<evidence type="ECO:0000256" key="5">
    <source>
        <dbReference type="SAM" id="MobiDB-lite"/>
    </source>
</evidence>
<name>A0A2A9NLW8_9AGAR</name>
<evidence type="ECO:0000313" key="9">
    <source>
        <dbReference type="Proteomes" id="UP000242287"/>
    </source>
</evidence>
<dbReference type="STRING" id="703135.A0A2A9NLW8"/>
<reference evidence="8 9" key="1">
    <citation type="submission" date="2014-02" db="EMBL/GenBank/DDBJ databases">
        <title>Transposable element dynamics among asymbiotic and ectomycorrhizal Amanita fungi.</title>
        <authorList>
            <consortium name="DOE Joint Genome Institute"/>
            <person name="Hess J."/>
            <person name="Skrede I."/>
            <person name="Wolfe B."/>
            <person name="LaButti K."/>
            <person name="Ohm R.A."/>
            <person name="Grigoriev I.V."/>
            <person name="Pringle A."/>
        </authorList>
    </citation>
    <scope>NUCLEOTIDE SEQUENCE [LARGE SCALE GENOMIC DNA]</scope>
    <source>
        <strain evidence="8 9">SKay4041</strain>
    </source>
</reference>
<accession>A0A2A9NLW8</accession>
<dbReference type="GO" id="GO:0033617">
    <property type="term" value="P:mitochondrial respiratory chain complex IV assembly"/>
    <property type="evidence" value="ECO:0007669"/>
    <property type="project" value="TreeGrafter"/>
</dbReference>
<gene>
    <name evidence="8" type="ORF">AMATHDRAFT_63534</name>
</gene>
<evidence type="ECO:0000256" key="2">
    <source>
        <dbReference type="ARBA" id="ARBA00022692"/>
    </source>
</evidence>
<keyword evidence="2 6" id="KW-0812">Transmembrane</keyword>
<evidence type="ECO:0000259" key="7">
    <source>
        <dbReference type="PROSITE" id="PS51503"/>
    </source>
</evidence>
<keyword evidence="3 6" id="KW-1133">Transmembrane helix</keyword>
<evidence type="ECO:0000256" key="4">
    <source>
        <dbReference type="ARBA" id="ARBA00023136"/>
    </source>
</evidence>
<feature type="domain" description="HIG1" evidence="7">
    <location>
        <begin position="53"/>
        <end position="144"/>
    </location>
</feature>
<dbReference type="InterPro" id="IPR040153">
    <property type="entry name" value="Rcf2"/>
</dbReference>
<dbReference type="InterPro" id="IPR007667">
    <property type="entry name" value="Hypoxia_induced_domain"/>
</dbReference>
<dbReference type="OrthoDB" id="1915122at2759"/>
<dbReference type="AlphaFoldDB" id="A0A2A9NLW8"/>
<evidence type="ECO:0000256" key="3">
    <source>
        <dbReference type="ARBA" id="ARBA00022989"/>
    </source>
</evidence>
<dbReference type="PANTHER" id="PTHR28018:SF3">
    <property type="entry name" value="RESPIRATORY SUPERCOMPLEX FACTOR 2, MITOCHONDRIAL"/>
    <property type="match status" value="1"/>
</dbReference>
<protein>
    <recommendedName>
        <fullName evidence="7">HIG1 domain-containing protein</fullName>
    </recommendedName>
</protein>
<keyword evidence="9" id="KW-1185">Reference proteome</keyword>
<feature type="region of interest" description="Disordered" evidence="5">
    <location>
        <begin position="168"/>
        <end position="187"/>
    </location>
</feature>
<proteinExistence type="predicted"/>